<evidence type="ECO:0000313" key="4">
    <source>
        <dbReference type="Proteomes" id="UP001188597"/>
    </source>
</evidence>
<dbReference type="AlphaFoldDB" id="A0AA89AXI4"/>
<evidence type="ECO:0000259" key="2">
    <source>
        <dbReference type="Pfam" id="PF07859"/>
    </source>
</evidence>
<dbReference type="EMBL" id="JAVXUP010000939">
    <property type="protein sequence ID" value="KAK3018392.1"/>
    <property type="molecule type" value="Genomic_DNA"/>
</dbReference>
<organism evidence="3 4">
    <name type="scientific">Escallonia herrerae</name>
    <dbReference type="NCBI Taxonomy" id="1293975"/>
    <lineage>
        <taxon>Eukaryota</taxon>
        <taxon>Viridiplantae</taxon>
        <taxon>Streptophyta</taxon>
        <taxon>Embryophyta</taxon>
        <taxon>Tracheophyta</taxon>
        <taxon>Spermatophyta</taxon>
        <taxon>Magnoliopsida</taxon>
        <taxon>eudicotyledons</taxon>
        <taxon>Gunneridae</taxon>
        <taxon>Pentapetalae</taxon>
        <taxon>asterids</taxon>
        <taxon>campanulids</taxon>
        <taxon>Escalloniales</taxon>
        <taxon>Escalloniaceae</taxon>
        <taxon>Escallonia</taxon>
    </lineage>
</organism>
<feature type="domain" description="Alpha/beta hydrolase fold-3" evidence="2">
    <location>
        <begin position="86"/>
        <end position="142"/>
    </location>
</feature>
<keyword evidence="4" id="KW-1185">Reference proteome</keyword>
<evidence type="ECO:0000313" key="3">
    <source>
        <dbReference type="EMBL" id="KAK3018392.1"/>
    </source>
</evidence>
<dbReference type="SUPFAM" id="SSF53474">
    <property type="entry name" value="alpha/beta-Hydrolases"/>
    <property type="match status" value="2"/>
</dbReference>
<gene>
    <name evidence="3" type="ORF">RJ639_003847</name>
</gene>
<reference evidence="3" key="1">
    <citation type="submission" date="2022-12" db="EMBL/GenBank/DDBJ databases">
        <title>Draft genome assemblies for two species of Escallonia (Escalloniales).</title>
        <authorList>
            <person name="Chanderbali A."/>
            <person name="Dervinis C."/>
            <person name="Anghel I."/>
            <person name="Soltis D."/>
            <person name="Soltis P."/>
            <person name="Zapata F."/>
        </authorList>
    </citation>
    <scope>NUCLEOTIDE SEQUENCE</scope>
    <source>
        <strain evidence="3">UCBG64.0493</strain>
        <tissue evidence="3">Leaf</tissue>
    </source>
</reference>
<dbReference type="InterPro" id="IPR050466">
    <property type="entry name" value="Carboxylest/Gibb_receptor"/>
</dbReference>
<dbReference type="Pfam" id="PF07859">
    <property type="entry name" value="Abhydrolase_3"/>
    <property type="match status" value="2"/>
</dbReference>
<name>A0AA89AXI4_9ASTE</name>
<dbReference type="PANTHER" id="PTHR23024">
    <property type="entry name" value="ARYLACETAMIDE DEACETYLASE"/>
    <property type="match status" value="1"/>
</dbReference>
<sequence>MEGSTASLSLPWKTRVTLSLISTVTDASRRRNGTVNRRLLSMLGFKSPPSPNPVNGVKSFDVAVDPSRGLWFRVYVPTAAGKLPVVVFFHGGGFVYLSADGKAYDAVCRRFARTIPAVVVSVDYRLAPEHRYPAQYDDGFDVQYVLDPNLPPLPDITDNDSDETKAARKKREEDELVCRGHILNALSDRLYDLFTSSKCPKEIWKALENKYNNEKQGADKFLTLKYFEFTMNDSESVLDQVHQLQILVSKLKDLKVEVIGLVAIQPFFGGEERTEAEKRLVGMPLTTLARTDFMWKAFLPPGSDRDHEAVNVSGPRAVDISKLEFPATMVVVAGFDMLQDWQRRYYEWLRRSGKEASLREYPNTIHAFYIFPELPESGQLMSEVREFVQQQMEKR</sequence>
<accession>A0AA89AXI4</accession>
<dbReference type="PANTHER" id="PTHR23024:SF24">
    <property type="entry name" value="ALPHA_BETA HYDROLASE FOLD-3 DOMAIN-CONTAINING PROTEIN"/>
    <property type="match status" value="1"/>
</dbReference>
<dbReference type="Proteomes" id="UP001188597">
    <property type="component" value="Unassembled WGS sequence"/>
</dbReference>
<dbReference type="InterPro" id="IPR029058">
    <property type="entry name" value="AB_hydrolase_fold"/>
</dbReference>
<comment type="similarity">
    <text evidence="1">Belongs to the 'GDXG' lipolytic enzyme family.</text>
</comment>
<dbReference type="GO" id="GO:0016787">
    <property type="term" value="F:hydrolase activity"/>
    <property type="evidence" value="ECO:0007669"/>
    <property type="project" value="InterPro"/>
</dbReference>
<protein>
    <recommendedName>
        <fullName evidence="2">Alpha/beta hydrolase fold-3 domain-containing protein</fullName>
    </recommendedName>
</protein>
<proteinExistence type="inferred from homology"/>
<dbReference type="Gene3D" id="3.40.50.1820">
    <property type="entry name" value="alpha/beta hydrolase"/>
    <property type="match status" value="2"/>
</dbReference>
<feature type="domain" description="Alpha/beta hydrolase fold-3" evidence="2">
    <location>
        <begin position="250"/>
        <end position="369"/>
    </location>
</feature>
<evidence type="ECO:0000256" key="1">
    <source>
        <dbReference type="ARBA" id="ARBA00010515"/>
    </source>
</evidence>
<comment type="caution">
    <text evidence="3">The sequence shown here is derived from an EMBL/GenBank/DDBJ whole genome shotgun (WGS) entry which is preliminary data.</text>
</comment>
<dbReference type="InterPro" id="IPR013094">
    <property type="entry name" value="AB_hydrolase_3"/>
</dbReference>